<feature type="compositionally biased region" description="Low complexity" evidence="1">
    <location>
        <begin position="89"/>
        <end position="98"/>
    </location>
</feature>
<dbReference type="AlphaFoldDB" id="A0A4V1ISB2"/>
<gene>
    <name evidence="2" type="ORF">BDK51DRAFT_34261</name>
</gene>
<dbReference type="Proteomes" id="UP000269721">
    <property type="component" value="Unassembled WGS sequence"/>
</dbReference>
<evidence type="ECO:0000313" key="3">
    <source>
        <dbReference type="Proteomes" id="UP000269721"/>
    </source>
</evidence>
<organism evidence="2 3">
    <name type="scientific">Blyttiomyces helicus</name>
    <dbReference type="NCBI Taxonomy" id="388810"/>
    <lineage>
        <taxon>Eukaryota</taxon>
        <taxon>Fungi</taxon>
        <taxon>Fungi incertae sedis</taxon>
        <taxon>Chytridiomycota</taxon>
        <taxon>Chytridiomycota incertae sedis</taxon>
        <taxon>Chytridiomycetes</taxon>
        <taxon>Chytridiomycetes incertae sedis</taxon>
        <taxon>Blyttiomyces</taxon>
    </lineage>
</organism>
<name>A0A4V1ISB2_9FUNG</name>
<evidence type="ECO:0000256" key="1">
    <source>
        <dbReference type="SAM" id="MobiDB-lite"/>
    </source>
</evidence>
<reference evidence="3" key="1">
    <citation type="journal article" date="2018" name="Nat. Microbiol.">
        <title>Leveraging single-cell genomics to expand the fungal tree of life.</title>
        <authorList>
            <person name="Ahrendt S.R."/>
            <person name="Quandt C.A."/>
            <person name="Ciobanu D."/>
            <person name="Clum A."/>
            <person name="Salamov A."/>
            <person name="Andreopoulos B."/>
            <person name="Cheng J.F."/>
            <person name="Woyke T."/>
            <person name="Pelin A."/>
            <person name="Henrissat B."/>
            <person name="Reynolds N.K."/>
            <person name="Benny G.L."/>
            <person name="Smith M.E."/>
            <person name="James T.Y."/>
            <person name="Grigoriev I.V."/>
        </authorList>
    </citation>
    <scope>NUCLEOTIDE SEQUENCE [LARGE SCALE GENOMIC DNA]</scope>
</reference>
<protein>
    <submittedName>
        <fullName evidence="2">Uncharacterized protein</fullName>
    </submittedName>
</protein>
<accession>A0A4V1ISB2</accession>
<dbReference type="EMBL" id="KZ994432">
    <property type="protein sequence ID" value="RKO92947.1"/>
    <property type="molecule type" value="Genomic_DNA"/>
</dbReference>
<feature type="region of interest" description="Disordered" evidence="1">
    <location>
        <begin position="82"/>
        <end position="106"/>
    </location>
</feature>
<evidence type="ECO:0000313" key="2">
    <source>
        <dbReference type="EMBL" id="RKO92947.1"/>
    </source>
</evidence>
<sequence length="294" mass="33139">MSRRGPWPGTSIGAWEDLEAVLEDIKCLLHDDPAKIEISDLFVVVHQSTSVIPRRWLNVVFITVVAAGKGITMNLLMGSRNCQPGNSQGGRQSRRQSGVDQGAKVDRLRYRARTQPDCRKPVQGGTFPKCEKPGKCHRCHKQIIQQLLDWDVGPIDPSDNICLLEKLRSSTMSKSQRLQYDRDKQAEKDDAARLETAEVRRLKLGRELEKKRLAVKIIRPGCIKFTDLLNCTGVAKDDLLACYNEVGRKLRRDHEKCSGFAEDFLLGCALLKFSGVAEEVGLWWYDKVGIEPPQ</sequence>
<keyword evidence="3" id="KW-1185">Reference proteome</keyword>
<proteinExistence type="predicted"/>